<dbReference type="SUPFAM" id="SSF53067">
    <property type="entry name" value="Actin-like ATPase domain"/>
    <property type="match status" value="1"/>
</dbReference>
<comment type="caution">
    <text evidence="2">The sequence shown here is derived from an EMBL/GenBank/DDBJ whole genome shotgun (WGS) entry which is preliminary data.</text>
</comment>
<gene>
    <name evidence="2" type="ORF">ACFFR3_24755</name>
</gene>
<dbReference type="PANTHER" id="PTHR18964">
    <property type="entry name" value="ROK (REPRESSOR, ORF, KINASE) FAMILY"/>
    <property type="match status" value="1"/>
</dbReference>
<dbReference type="InterPro" id="IPR000600">
    <property type="entry name" value="ROK"/>
</dbReference>
<dbReference type="InterPro" id="IPR043129">
    <property type="entry name" value="ATPase_NBD"/>
</dbReference>
<evidence type="ECO:0000313" key="3">
    <source>
        <dbReference type="Proteomes" id="UP001589568"/>
    </source>
</evidence>
<dbReference type="EMBL" id="JBHMCF010000029">
    <property type="protein sequence ID" value="MFB9472721.1"/>
    <property type="molecule type" value="Genomic_DNA"/>
</dbReference>
<protein>
    <submittedName>
        <fullName evidence="2">ROK family protein</fullName>
    </submittedName>
</protein>
<keyword evidence="3" id="KW-1185">Reference proteome</keyword>
<dbReference type="Gene3D" id="3.30.420.40">
    <property type="match status" value="2"/>
</dbReference>
<proteinExistence type="inferred from homology"/>
<evidence type="ECO:0000256" key="1">
    <source>
        <dbReference type="ARBA" id="ARBA00006479"/>
    </source>
</evidence>
<name>A0ABV5NQY5_9ACTN</name>
<comment type="similarity">
    <text evidence="1">Belongs to the ROK (NagC/XylR) family.</text>
</comment>
<dbReference type="RefSeq" id="WP_364364253.1">
    <property type="nucleotide sequence ID" value="NZ_JBHMCF010000029.1"/>
</dbReference>
<reference evidence="2 3" key="1">
    <citation type="submission" date="2024-09" db="EMBL/GenBank/DDBJ databases">
        <authorList>
            <person name="Sun Q."/>
            <person name="Mori K."/>
        </authorList>
    </citation>
    <scope>NUCLEOTIDE SEQUENCE [LARGE SCALE GENOMIC DNA]</scope>
    <source>
        <strain evidence="2 3">JCM 3324</strain>
    </source>
</reference>
<organism evidence="2 3">
    <name type="scientific">Nonomuraea salmonea</name>
    <dbReference type="NCBI Taxonomy" id="46181"/>
    <lineage>
        <taxon>Bacteria</taxon>
        <taxon>Bacillati</taxon>
        <taxon>Actinomycetota</taxon>
        <taxon>Actinomycetes</taxon>
        <taxon>Streptosporangiales</taxon>
        <taxon>Streptosporangiaceae</taxon>
        <taxon>Nonomuraea</taxon>
    </lineage>
</organism>
<dbReference type="Pfam" id="PF00480">
    <property type="entry name" value="ROK"/>
    <property type="match status" value="1"/>
</dbReference>
<sequence length="303" mass="29987">MTYVAAIDVGGTTMKGGLVARDGTILHLEHRPTPRAEGPERVIAAISRFAADLTRPWAGSSAPSPGPGDLAEGARPVAVGLAVPGLVSPTHAVFSAAFGWRDVPAAAFADVDLPVALGHDVRSAGEAELAYGGGEAHVLYLPIGTGIAGAVVPSGALYGGAGGWAGQIGHVPVWPDGLACGCGQAGCLAAYASGSAVAARCGVPGAEDVVRLAAQGDARATAVWAEAVEALALALATYTLVLDPAAVVIGGGVSQAGDALVVPLRERLAARLAFRPAPDVRTSRLGPLAGLLGAALLGWTAQG</sequence>
<dbReference type="PANTHER" id="PTHR18964:SF149">
    <property type="entry name" value="BIFUNCTIONAL UDP-N-ACETYLGLUCOSAMINE 2-EPIMERASE_N-ACETYLMANNOSAMINE KINASE"/>
    <property type="match status" value="1"/>
</dbReference>
<accession>A0ABV5NQY5</accession>
<dbReference type="Proteomes" id="UP001589568">
    <property type="component" value="Unassembled WGS sequence"/>
</dbReference>
<evidence type="ECO:0000313" key="2">
    <source>
        <dbReference type="EMBL" id="MFB9472721.1"/>
    </source>
</evidence>